<dbReference type="RefSeq" id="WP_407673764.1">
    <property type="nucleotide sequence ID" value="NZ_BAAAEM010000002.1"/>
</dbReference>
<dbReference type="Proteomes" id="UP001500713">
    <property type="component" value="Unassembled WGS sequence"/>
</dbReference>
<dbReference type="InterPro" id="IPR046342">
    <property type="entry name" value="CBS_dom_sf"/>
</dbReference>
<comment type="similarity">
    <text evidence="1">Belongs to the UPF0053 family. Hemolysin C subfamily.</text>
</comment>
<dbReference type="Pfam" id="PF03471">
    <property type="entry name" value="CorC_HlyC"/>
    <property type="match status" value="1"/>
</dbReference>
<proteinExistence type="inferred from homology"/>
<keyword evidence="2" id="KW-0677">Repeat</keyword>
<dbReference type="EMBL" id="BAAAEM010000002">
    <property type="protein sequence ID" value="GAA0470091.1"/>
    <property type="molecule type" value="Genomic_DNA"/>
</dbReference>
<sequence>MPDDNINNSNGTGNRSSSATRSEDDEPGRIWRSLKAMVFGEAEDNSLRAQLEEVIDEHENDGDSDKKGDEDISPVELEMLRNLLHFSDNRVDDIAVPRADIIAIEESAPFSEYVEIFSEHGHSRIPVFRDNLDTIIGMVHIKDIFALVAKGETPPTDITPYLRQPRFVPESMGVLDLLAEMRSTRTHLAIIFDEYNGTEGLVTIEDIVEEIVGDIEDEHDDEPIPMLKALDNGVWEADARAELDDVGEEIDPALAEIDEDVHTIGGLSFVLAGHIPKPGETLEHPSGWQLEILEADDRRVTKLRLLPANKHIEKAEHTS</sequence>
<dbReference type="InterPro" id="IPR005170">
    <property type="entry name" value="Transptr-assoc_dom"/>
</dbReference>
<feature type="region of interest" description="Disordered" evidence="5">
    <location>
        <begin position="1"/>
        <end position="28"/>
    </location>
</feature>
<organism evidence="7 8">
    <name type="scientific">Parasphingorhabdus litoris</name>
    <dbReference type="NCBI Taxonomy" id="394733"/>
    <lineage>
        <taxon>Bacteria</taxon>
        <taxon>Pseudomonadati</taxon>
        <taxon>Pseudomonadota</taxon>
        <taxon>Alphaproteobacteria</taxon>
        <taxon>Sphingomonadales</taxon>
        <taxon>Sphingomonadaceae</taxon>
        <taxon>Parasphingorhabdus</taxon>
    </lineage>
</organism>
<dbReference type="PANTHER" id="PTHR22777">
    <property type="entry name" value="HEMOLYSIN-RELATED"/>
    <property type="match status" value="1"/>
</dbReference>
<feature type="domain" description="CBS" evidence="6">
    <location>
        <begin position="158"/>
        <end position="222"/>
    </location>
</feature>
<dbReference type="SUPFAM" id="SSF54631">
    <property type="entry name" value="CBS-domain pair"/>
    <property type="match status" value="1"/>
</dbReference>
<evidence type="ECO:0000259" key="6">
    <source>
        <dbReference type="PROSITE" id="PS51371"/>
    </source>
</evidence>
<dbReference type="InterPro" id="IPR036318">
    <property type="entry name" value="FAD-bd_PCMH-like_sf"/>
</dbReference>
<accession>A0ABP3K4I0</accession>
<dbReference type="Gene3D" id="3.10.580.10">
    <property type="entry name" value="CBS-domain"/>
    <property type="match status" value="1"/>
</dbReference>
<feature type="domain" description="CBS" evidence="6">
    <location>
        <begin position="95"/>
        <end position="156"/>
    </location>
</feature>
<dbReference type="InterPro" id="IPR016169">
    <property type="entry name" value="FAD-bd_PCMH_sub2"/>
</dbReference>
<dbReference type="Pfam" id="PF00571">
    <property type="entry name" value="CBS"/>
    <property type="match status" value="2"/>
</dbReference>
<evidence type="ECO:0000256" key="3">
    <source>
        <dbReference type="ARBA" id="ARBA00023122"/>
    </source>
</evidence>
<reference evidence="8" key="1">
    <citation type="journal article" date="2019" name="Int. J. Syst. Evol. Microbiol.">
        <title>The Global Catalogue of Microorganisms (GCM) 10K type strain sequencing project: providing services to taxonomists for standard genome sequencing and annotation.</title>
        <authorList>
            <consortium name="The Broad Institute Genomics Platform"/>
            <consortium name="The Broad Institute Genome Sequencing Center for Infectious Disease"/>
            <person name="Wu L."/>
            <person name="Ma J."/>
        </authorList>
    </citation>
    <scope>NUCLEOTIDE SEQUENCE [LARGE SCALE GENOMIC DNA]</scope>
    <source>
        <strain evidence="8">JCM 14162</strain>
    </source>
</reference>
<dbReference type="SUPFAM" id="SSF56176">
    <property type="entry name" value="FAD-binding/transporter-associated domain-like"/>
    <property type="match status" value="1"/>
</dbReference>
<name>A0ABP3K4I0_9SPHN</name>
<feature type="compositionally biased region" description="Low complexity" evidence="5">
    <location>
        <begin position="1"/>
        <end position="18"/>
    </location>
</feature>
<dbReference type="PROSITE" id="PS51371">
    <property type="entry name" value="CBS"/>
    <property type="match status" value="2"/>
</dbReference>
<dbReference type="InterPro" id="IPR000644">
    <property type="entry name" value="CBS_dom"/>
</dbReference>
<dbReference type="SMART" id="SM01091">
    <property type="entry name" value="CorC_HlyC"/>
    <property type="match status" value="1"/>
</dbReference>
<evidence type="ECO:0000256" key="5">
    <source>
        <dbReference type="SAM" id="MobiDB-lite"/>
    </source>
</evidence>
<dbReference type="Gene3D" id="3.30.465.10">
    <property type="match status" value="1"/>
</dbReference>
<evidence type="ECO:0000313" key="8">
    <source>
        <dbReference type="Proteomes" id="UP001500713"/>
    </source>
</evidence>
<keyword evidence="3 4" id="KW-0129">CBS domain</keyword>
<evidence type="ECO:0000256" key="1">
    <source>
        <dbReference type="ARBA" id="ARBA00006446"/>
    </source>
</evidence>
<evidence type="ECO:0000313" key="7">
    <source>
        <dbReference type="EMBL" id="GAA0470091.1"/>
    </source>
</evidence>
<dbReference type="PANTHER" id="PTHR22777:SF27">
    <property type="entry name" value="MAGNESIUM AND COBALT EFFLUX PROTEIN CORC"/>
    <property type="match status" value="1"/>
</dbReference>
<dbReference type="CDD" id="cd04590">
    <property type="entry name" value="CBS_pair_CorC_HlyC_assoc"/>
    <property type="match status" value="1"/>
</dbReference>
<comment type="caution">
    <text evidence="7">The sequence shown here is derived from an EMBL/GenBank/DDBJ whole genome shotgun (WGS) entry which is preliminary data.</text>
</comment>
<keyword evidence="8" id="KW-1185">Reference proteome</keyword>
<evidence type="ECO:0000256" key="4">
    <source>
        <dbReference type="PROSITE-ProRule" id="PRU00703"/>
    </source>
</evidence>
<protein>
    <recommendedName>
        <fullName evidence="6">CBS domain-containing protein</fullName>
    </recommendedName>
</protein>
<dbReference type="InterPro" id="IPR044751">
    <property type="entry name" value="Ion_transp-like_CBS"/>
</dbReference>
<evidence type="ECO:0000256" key="2">
    <source>
        <dbReference type="ARBA" id="ARBA00022737"/>
    </source>
</evidence>
<gene>
    <name evidence="7" type="ORF">GCM10009096_08750</name>
</gene>